<evidence type="ECO:0000313" key="2">
    <source>
        <dbReference type="EMBL" id="WNY24355.1"/>
    </source>
</evidence>
<reference evidence="2 3" key="1">
    <citation type="submission" date="2023-07" db="EMBL/GenBank/DDBJ databases">
        <title>Closed genoem sequence of Methanomicrococcus sp. Hf6.</title>
        <authorList>
            <person name="Poehlein A."/>
            <person name="Protasov E."/>
            <person name="Platt K."/>
            <person name="Reeh H."/>
            <person name="Daniel R."/>
            <person name="Brune A."/>
        </authorList>
    </citation>
    <scope>NUCLEOTIDE SEQUENCE [LARGE SCALE GENOMIC DNA]</scope>
    <source>
        <strain evidence="2 3">Hf6</strain>
    </source>
</reference>
<organism evidence="2 3">
    <name type="scientific">Methanimicrococcus hongohii</name>
    <dbReference type="NCBI Taxonomy" id="3028295"/>
    <lineage>
        <taxon>Archaea</taxon>
        <taxon>Methanobacteriati</taxon>
        <taxon>Methanobacteriota</taxon>
        <taxon>Stenosarchaea group</taxon>
        <taxon>Methanomicrobia</taxon>
        <taxon>Methanosarcinales</taxon>
        <taxon>Methanosarcinaceae</taxon>
        <taxon>Methanimicrococcus</taxon>
    </lineage>
</organism>
<keyword evidence="1" id="KW-0812">Transmembrane</keyword>
<gene>
    <name evidence="2" type="ORF">MmiHf6_16860</name>
</gene>
<feature type="transmembrane region" description="Helical" evidence="1">
    <location>
        <begin position="93"/>
        <end position="119"/>
    </location>
</feature>
<feature type="transmembrane region" description="Helical" evidence="1">
    <location>
        <begin position="131"/>
        <end position="149"/>
    </location>
</feature>
<keyword evidence="1" id="KW-0472">Membrane</keyword>
<feature type="transmembrane region" description="Helical" evidence="1">
    <location>
        <begin position="169"/>
        <end position="189"/>
    </location>
</feature>
<accession>A0AA96V1X7</accession>
<protein>
    <submittedName>
        <fullName evidence="2">Uncharacterized protein</fullName>
    </submittedName>
</protein>
<keyword evidence="1" id="KW-1133">Transmembrane helix</keyword>
<feature type="transmembrane region" description="Helical" evidence="1">
    <location>
        <begin position="20"/>
        <end position="41"/>
    </location>
</feature>
<dbReference type="RefSeq" id="WP_316557535.1">
    <property type="nucleotide sequence ID" value="NZ_CP131059.1"/>
</dbReference>
<dbReference type="Proteomes" id="UP001302978">
    <property type="component" value="Chromosome"/>
</dbReference>
<evidence type="ECO:0000313" key="3">
    <source>
        <dbReference type="Proteomes" id="UP001302978"/>
    </source>
</evidence>
<evidence type="ECO:0000256" key="1">
    <source>
        <dbReference type="SAM" id="Phobius"/>
    </source>
</evidence>
<dbReference type="AlphaFoldDB" id="A0AA96V1X7"/>
<sequence>MLETILDGLYALNDIINAYLWLGIPTVLKGIIVSFFFAYIFRKPLKKYPYVFYAYPLAILVWYGMRGLGQIIFSREAVSGFWLFQISWLSDIMSILSNLGLMTSMGIGLITIVMFIGVLPKTPVVIELYKIRSEMSIIGSTLLVAHGLFRLSRATQYLNGTYTGDFNLQYLSFGIIGPIITLLIVLPWITSFPIVRKRMKPRTWKLVQTYTAVPMFIGMLLFGWAFTSHAAVGSYPDLLSLSDYVINSRGNAISIQNGVNFASSILGSKIYLGLLVTYIVLRIKRMGDRKKKSGKKATE</sequence>
<dbReference type="EMBL" id="CP131059">
    <property type="protein sequence ID" value="WNY24355.1"/>
    <property type="molecule type" value="Genomic_DNA"/>
</dbReference>
<dbReference type="KEGG" id="mehf:MmiHf6_16860"/>
<dbReference type="GeneID" id="85196299"/>
<name>A0AA96V1X7_9EURY</name>
<feature type="transmembrane region" description="Helical" evidence="1">
    <location>
        <begin position="53"/>
        <end position="73"/>
    </location>
</feature>
<feature type="transmembrane region" description="Helical" evidence="1">
    <location>
        <begin position="261"/>
        <end position="281"/>
    </location>
</feature>
<keyword evidence="3" id="KW-1185">Reference proteome</keyword>
<feature type="transmembrane region" description="Helical" evidence="1">
    <location>
        <begin position="210"/>
        <end position="232"/>
    </location>
</feature>
<proteinExistence type="predicted"/>